<dbReference type="OrthoDB" id="3185104at2"/>
<feature type="transmembrane region" description="Helical" evidence="7">
    <location>
        <begin position="321"/>
        <end position="342"/>
    </location>
</feature>
<dbReference type="InterPro" id="IPR002293">
    <property type="entry name" value="AA/rel_permease1"/>
</dbReference>
<keyword evidence="5 7" id="KW-1133">Transmembrane helix</keyword>
<feature type="transmembrane region" description="Helical" evidence="7">
    <location>
        <begin position="111"/>
        <end position="133"/>
    </location>
</feature>
<dbReference type="GO" id="GO:0005886">
    <property type="term" value="C:plasma membrane"/>
    <property type="evidence" value="ECO:0007669"/>
    <property type="project" value="UniProtKB-SubCell"/>
</dbReference>
<feature type="transmembrane region" description="Helical" evidence="7">
    <location>
        <begin position="82"/>
        <end position="105"/>
    </location>
</feature>
<feature type="transmembrane region" description="Helical" evidence="7">
    <location>
        <begin position="145"/>
        <end position="164"/>
    </location>
</feature>
<dbReference type="PANTHER" id="PTHR42770">
    <property type="entry name" value="AMINO ACID TRANSPORTER-RELATED"/>
    <property type="match status" value="1"/>
</dbReference>
<dbReference type="Pfam" id="PF13520">
    <property type="entry name" value="AA_permease_2"/>
    <property type="match status" value="1"/>
</dbReference>
<feature type="transmembrane region" description="Helical" evidence="7">
    <location>
        <begin position="31"/>
        <end position="48"/>
    </location>
</feature>
<evidence type="ECO:0000256" key="7">
    <source>
        <dbReference type="SAM" id="Phobius"/>
    </source>
</evidence>
<organism evidence="8 9">
    <name type="scientific">Seongchinamella unica</name>
    <dbReference type="NCBI Taxonomy" id="2547392"/>
    <lineage>
        <taxon>Bacteria</taxon>
        <taxon>Pseudomonadati</taxon>
        <taxon>Pseudomonadota</taxon>
        <taxon>Gammaproteobacteria</taxon>
        <taxon>Cellvibrionales</taxon>
        <taxon>Halieaceae</taxon>
        <taxon>Seongchinamella</taxon>
    </lineage>
</organism>
<dbReference type="PIRSF" id="PIRSF006060">
    <property type="entry name" value="AA_transporter"/>
    <property type="match status" value="1"/>
</dbReference>
<evidence type="ECO:0000256" key="5">
    <source>
        <dbReference type="ARBA" id="ARBA00022989"/>
    </source>
</evidence>
<feature type="transmembrane region" description="Helical" evidence="7">
    <location>
        <begin position="348"/>
        <end position="372"/>
    </location>
</feature>
<keyword evidence="6 7" id="KW-0472">Membrane</keyword>
<evidence type="ECO:0000256" key="3">
    <source>
        <dbReference type="ARBA" id="ARBA00022475"/>
    </source>
</evidence>
<dbReference type="PANTHER" id="PTHR42770:SF15">
    <property type="entry name" value="GLUTAMATE_GAMMA-AMINOBUTYRATE ANTIPORTER-RELATED"/>
    <property type="match status" value="1"/>
</dbReference>
<feature type="transmembrane region" description="Helical" evidence="7">
    <location>
        <begin position="224"/>
        <end position="245"/>
    </location>
</feature>
<keyword evidence="3" id="KW-1003">Cell membrane</keyword>
<keyword evidence="2" id="KW-0813">Transport</keyword>
<sequence>MGVRDMTLFTVSAILLLDTLAASASIGVSSISWWLIMGVIFFIPYGLISAELGTTYPEQGGIYSWIRHAFGSRWGTRATWCYWLNTAMWNASIFILFSGVFAQMFFPDLSFTTQIAMAIGITWLVVVITCLSLKIGKWVPNTGATLKTITFAAIVVGGVVYALQPGVQLANDFSLQAFVPEWGSSTQYVSTIIYGMLGFELMSSASEEMKNPQRDIPRSILSSGLIIFLSYILGTFAILAVIPAGDINLVEGLVDTLRLLFGESQLGQLAATTLGIFALFTFFSNGTTWAIGANRAAAESAADGELPKLFAVESAKNGSPVGATVLMGIVCTGVLLAYGAVAGTNEDLFWSLFAASAVLFILPYIAVVAAFYRARQIDGERSRPFRVPGGNTAALGMSSLCVFLLALTALLFMYVPGSGFDWPVVIGSVGCILLGEVAMRIAEYENRRDAEK</sequence>
<dbReference type="Proteomes" id="UP000295554">
    <property type="component" value="Unassembled WGS sequence"/>
</dbReference>
<evidence type="ECO:0000256" key="2">
    <source>
        <dbReference type="ARBA" id="ARBA00022448"/>
    </source>
</evidence>
<evidence type="ECO:0000256" key="1">
    <source>
        <dbReference type="ARBA" id="ARBA00004651"/>
    </source>
</evidence>
<accession>A0A4R5LR53</accession>
<keyword evidence="4 7" id="KW-0812">Transmembrane</keyword>
<feature type="transmembrane region" description="Helical" evidence="7">
    <location>
        <begin position="422"/>
        <end position="442"/>
    </location>
</feature>
<name>A0A4R5LR53_9GAMM</name>
<evidence type="ECO:0000313" key="9">
    <source>
        <dbReference type="Proteomes" id="UP000295554"/>
    </source>
</evidence>
<gene>
    <name evidence="8" type="ORF">E2F43_12440</name>
</gene>
<dbReference type="AlphaFoldDB" id="A0A4R5LR53"/>
<protein>
    <submittedName>
        <fullName evidence="8">APC family permease</fullName>
    </submittedName>
</protein>
<evidence type="ECO:0000256" key="6">
    <source>
        <dbReference type="ARBA" id="ARBA00023136"/>
    </source>
</evidence>
<evidence type="ECO:0000256" key="4">
    <source>
        <dbReference type="ARBA" id="ARBA00022692"/>
    </source>
</evidence>
<keyword evidence="9" id="KW-1185">Reference proteome</keyword>
<feature type="transmembrane region" description="Helical" evidence="7">
    <location>
        <begin position="184"/>
        <end position="203"/>
    </location>
</feature>
<dbReference type="Gene3D" id="1.20.1740.10">
    <property type="entry name" value="Amino acid/polyamine transporter I"/>
    <property type="match status" value="1"/>
</dbReference>
<dbReference type="InterPro" id="IPR050367">
    <property type="entry name" value="APC_superfamily"/>
</dbReference>
<proteinExistence type="predicted"/>
<reference evidence="8 9" key="1">
    <citation type="submission" date="2019-03" db="EMBL/GenBank/DDBJ databases">
        <title>Seongchinamella monodicae gen. nov., sp. nov., a novel member of the Gammaproteobacteria isolated from a tidal mudflat of beach.</title>
        <authorList>
            <person name="Yang H.G."/>
            <person name="Kang J.W."/>
            <person name="Lee S.D."/>
        </authorList>
    </citation>
    <scope>NUCLEOTIDE SEQUENCE [LARGE SCALE GENOMIC DNA]</scope>
    <source>
        <strain evidence="8 9">GH4-78</strain>
    </source>
</reference>
<evidence type="ECO:0000313" key="8">
    <source>
        <dbReference type="EMBL" id="TDG12985.1"/>
    </source>
</evidence>
<dbReference type="EMBL" id="SMSE01000003">
    <property type="protein sequence ID" value="TDG12985.1"/>
    <property type="molecule type" value="Genomic_DNA"/>
</dbReference>
<comment type="subcellular location">
    <subcellularLocation>
        <location evidence="1">Cell membrane</location>
        <topology evidence="1">Multi-pass membrane protein</topology>
    </subcellularLocation>
</comment>
<feature type="transmembrane region" description="Helical" evidence="7">
    <location>
        <begin position="393"/>
        <end position="416"/>
    </location>
</feature>
<comment type="caution">
    <text evidence="8">The sequence shown here is derived from an EMBL/GenBank/DDBJ whole genome shotgun (WGS) entry which is preliminary data.</text>
</comment>
<dbReference type="GO" id="GO:0022857">
    <property type="term" value="F:transmembrane transporter activity"/>
    <property type="evidence" value="ECO:0007669"/>
    <property type="project" value="InterPro"/>
</dbReference>
<feature type="transmembrane region" description="Helical" evidence="7">
    <location>
        <begin position="265"/>
        <end position="283"/>
    </location>
</feature>